<accession>A0A250X265</accession>
<dbReference type="Proteomes" id="UP000232323">
    <property type="component" value="Unassembled WGS sequence"/>
</dbReference>
<reference evidence="2 3" key="1">
    <citation type="submission" date="2017-08" db="EMBL/GenBank/DDBJ databases">
        <title>Acidophilic green algal genome provides insights into adaptation to an acidic environment.</title>
        <authorList>
            <person name="Hirooka S."/>
            <person name="Hirose Y."/>
            <person name="Kanesaki Y."/>
            <person name="Higuchi S."/>
            <person name="Fujiwara T."/>
            <person name="Onuma R."/>
            <person name="Era A."/>
            <person name="Ohbayashi R."/>
            <person name="Uzuka A."/>
            <person name="Nozaki H."/>
            <person name="Yoshikawa H."/>
            <person name="Miyagishima S.Y."/>
        </authorList>
    </citation>
    <scope>NUCLEOTIDE SEQUENCE [LARGE SCALE GENOMIC DNA]</scope>
    <source>
        <strain evidence="2 3">NIES-2499</strain>
    </source>
</reference>
<feature type="compositionally biased region" description="Polar residues" evidence="1">
    <location>
        <begin position="59"/>
        <end position="68"/>
    </location>
</feature>
<dbReference type="EMBL" id="BEGY01000022">
    <property type="protein sequence ID" value="GAX77161.1"/>
    <property type="molecule type" value="Genomic_DNA"/>
</dbReference>
<dbReference type="AlphaFoldDB" id="A0A250X265"/>
<feature type="compositionally biased region" description="Polar residues" evidence="1">
    <location>
        <begin position="132"/>
        <end position="142"/>
    </location>
</feature>
<protein>
    <submittedName>
        <fullName evidence="2">Uncharacterized protein</fullName>
    </submittedName>
</protein>
<evidence type="ECO:0000313" key="3">
    <source>
        <dbReference type="Proteomes" id="UP000232323"/>
    </source>
</evidence>
<keyword evidence="3" id="KW-1185">Reference proteome</keyword>
<comment type="caution">
    <text evidence="2">The sequence shown here is derived from an EMBL/GenBank/DDBJ whole genome shotgun (WGS) entry which is preliminary data.</text>
</comment>
<feature type="compositionally biased region" description="Basic and acidic residues" evidence="1">
    <location>
        <begin position="161"/>
        <end position="180"/>
    </location>
</feature>
<sequence>MALQSRSPKVLASLLDQEAVDERTVVMIEPKAFLCDDYITGAGRPSTSSGADQEPHSHGASSTLSSPGALSGDESDDGNLSKRLARKKSYMRSLPPPPPPSPFEAMSLVPFSNDSARISSAIPPVKEACTQIPKSTVASRTEASPAHLHSGSSTKVATQSKEQRHQQSDKAAKRSEERGSHQVSFPWLSSLLCCGATSTKSRALHT</sequence>
<name>A0A250X265_9CHLO</name>
<feature type="region of interest" description="Disordered" evidence="1">
    <location>
        <begin position="132"/>
        <end position="182"/>
    </location>
</feature>
<evidence type="ECO:0000256" key="1">
    <source>
        <dbReference type="SAM" id="MobiDB-lite"/>
    </source>
</evidence>
<proteinExistence type="predicted"/>
<organism evidence="2 3">
    <name type="scientific">Chlamydomonas eustigma</name>
    <dbReference type="NCBI Taxonomy" id="1157962"/>
    <lineage>
        <taxon>Eukaryota</taxon>
        <taxon>Viridiplantae</taxon>
        <taxon>Chlorophyta</taxon>
        <taxon>core chlorophytes</taxon>
        <taxon>Chlorophyceae</taxon>
        <taxon>CS clade</taxon>
        <taxon>Chlamydomonadales</taxon>
        <taxon>Chlamydomonadaceae</taxon>
        <taxon>Chlamydomonas</taxon>
    </lineage>
</organism>
<gene>
    <name evidence="2" type="ORF">CEUSTIGMA_g4606.t1</name>
</gene>
<evidence type="ECO:0000313" key="2">
    <source>
        <dbReference type="EMBL" id="GAX77161.1"/>
    </source>
</evidence>
<feature type="compositionally biased region" description="Polar residues" evidence="1">
    <location>
        <begin position="150"/>
        <end position="160"/>
    </location>
</feature>
<feature type="region of interest" description="Disordered" evidence="1">
    <location>
        <begin position="38"/>
        <end position="108"/>
    </location>
</feature>